<name>A0A1G7I0F5_9FLAO</name>
<evidence type="ECO:0000313" key="1">
    <source>
        <dbReference type="EMBL" id="SDF06212.1"/>
    </source>
</evidence>
<dbReference type="RefSeq" id="WP_093144927.1">
    <property type="nucleotide sequence ID" value="NZ_BMWO01000007.1"/>
</dbReference>
<dbReference type="InterPro" id="IPR036249">
    <property type="entry name" value="Thioredoxin-like_sf"/>
</dbReference>
<proteinExistence type="predicted"/>
<dbReference type="NCBIfam" id="TIGR04019">
    <property type="entry name" value="B_thiol_YtxJ"/>
    <property type="match status" value="1"/>
</dbReference>
<keyword evidence="2" id="KW-1185">Reference proteome</keyword>
<dbReference type="AlphaFoldDB" id="A0A1G7I0F5"/>
<accession>A0A1G7I0F5</accession>
<evidence type="ECO:0000313" key="2">
    <source>
        <dbReference type="Proteomes" id="UP000199321"/>
    </source>
</evidence>
<organism evidence="1 2">
    <name type="scientific">Ulvibacter litoralis</name>
    <dbReference type="NCBI Taxonomy" id="227084"/>
    <lineage>
        <taxon>Bacteria</taxon>
        <taxon>Pseudomonadati</taxon>
        <taxon>Bacteroidota</taxon>
        <taxon>Flavobacteriia</taxon>
        <taxon>Flavobacteriales</taxon>
        <taxon>Flavobacteriaceae</taxon>
        <taxon>Ulvibacter</taxon>
    </lineage>
</organism>
<dbReference type="OrthoDB" id="677051at2"/>
<dbReference type="Proteomes" id="UP000199321">
    <property type="component" value="Unassembled WGS sequence"/>
</dbReference>
<dbReference type="SUPFAM" id="SSF52833">
    <property type="entry name" value="Thioredoxin-like"/>
    <property type="match status" value="1"/>
</dbReference>
<dbReference type="InterPro" id="IPR022551">
    <property type="entry name" value="BrxC"/>
</dbReference>
<gene>
    <name evidence="1" type="ORF">SAMN05421855_10534</name>
</gene>
<dbReference type="EMBL" id="FNBA01000005">
    <property type="protein sequence ID" value="SDF06212.1"/>
    <property type="molecule type" value="Genomic_DNA"/>
</dbReference>
<dbReference type="Gene3D" id="3.40.30.10">
    <property type="entry name" value="Glutaredoxin"/>
    <property type="match status" value="1"/>
</dbReference>
<protein>
    <submittedName>
        <fullName evidence="1">Bacillithiol system protein YtxJ</fullName>
    </submittedName>
</protein>
<reference evidence="1 2" key="1">
    <citation type="submission" date="2016-10" db="EMBL/GenBank/DDBJ databases">
        <authorList>
            <person name="de Groot N.N."/>
        </authorList>
    </citation>
    <scope>NUCLEOTIDE SEQUENCE [LARGE SCALE GENOMIC DNA]</scope>
    <source>
        <strain evidence="1 2">DSM 16195</strain>
    </source>
</reference>
<sequence>MSLFGLFGSKNPSEEKEEKNIPWRRLVSMEQLKEIIEVSKGKPVAIFKHSTRCGISRMVIKQFESEYDLTDEQLQLYYLDLLSFRDISSEVGITFQVLHESPQLLVIKNGVSVYHASHSAINARKLAEFV</sequence>
<dbReference type="STRING" id="227084.SAMN05421855_10534"/>
<dbReference type="Pfam" id="PF11009">
    <property type="entry name" value="BrxC"/>
    <property type="match status" value="1"/>
</dbReference>